<organism evidence="12 13">
    <name type="scientific">Virgibacillus salarius</name>
    <dbReference type="NCBI Taxonomy" id="447199"/>
    <lineage>
        <taxon>Bacteria</taxon>
        <taxon>Bacillati</taxon>
        <taxon>Bacillota</taxon>
        <taxon>Bacilli</taxon>
        <taxon>Bacillales</taxon>
        <taxon>Bacillaceae</taxon>
        <taxon>Virgibacillus</taxon>
    </lineage>
</organism>
<dbReference type="PANTHER" id="PTHR30474:SF1">
    <property type="entry name" value="PEPTIDOGLYCAN GLYCOSYLTRANSFERASE MRDB"/>
    <property type="match status" value="1"/>
</dbReference>
<dbReference type="GO" id="GO:0008360">
    <property type="term" value="P:regulation of cell shape"/>
    <property type="evidence" value="ECO:0007669"/>
    <property type="project" value="UniProtKB-KW"/>
</dbReference>
<dbReference type="PROSITE" id="PS00428">
    <property type="entry name" value="FTSW_RODA_SPOVE"/>
    <property type="match status" value="1"/>
</dbReference>
<keyword evidence="9 11" id="KW-0472">Membrane</keyword>
<evidence type="ECO:0000256" key="2">
    <source>
        <dbReference type="ARBA" id="ARBA00022475"/>
    </source>
</evidence>
<keyword evidence="13" id="KW-1185">Reference proteome</keyword>
<feature type="transmembrane region" description="Helical" evidence="11">
    <location>
        <begin position="313"/>
        <end position="331"/>
    </location>
</feature>
<dbReference type="GO" id="GO:0032153">
    <property type="term" value="C:cell division site"/>
    <property type="evidence" value="ECO:0007669"/>
    <property type="project" value="TreeGrafter"/>
</dbReference>
<evidence type="ECO:0000313" key="13">
    <source>
        <dbReference type="Proteomes" id="UP000675284"/>
    </source>
</evidence>
<evidence type="ECO:0000256" key="8">
    <source>
        <dbReference type="ARBA" id="ARBA00022989"/>
    </source>
</evidence>
<feature type="transmembrane region" description="Helical" evidence="11">
    <location>
        <begin position="12"/>
        <end position="35"/>
    </location>
</feature>
<dbReference type="InterPro" id="IPR001182">
    <property type="entry name" value="FtsW/RodA"/>
</dbReference>
<dbReference type="InterPro" id="IPR011923">
    <property type="entry name" value="RodA/MrdB"/>
</dbReference>
<dbReference type="AlphaFoldDB" id="A0A941DY27"/>
<evidence type="ECO:0000256" key="11">
    <source>
        <dbReference type="SAM" id="Phobius"/>
    </source>
</evidence>
<feature type="transmembrane region" description="Helical" evidence="11">
    <location>
        <begin position="284"/>
        <end position="301"/>
    </location>
</feature>
<feature type="transmembrane region" description="Helical" evidence="11">
    <location>
        <begin position="112"/>
        <end position="128"/>
    </location>
</feature>
<dbReference type="GO" id="GO:0071555">
    <property type="term" value="P:cell wall organization"/>
    <property type="evidence" value="ECO:0007669"/>
    <property type="project" value="UniProtKB-KW"/>
</dbReference>
<keyword evidence="5 11" id="KW-0812">Transmembrane</keyword>
<evidence type="ECO:0000256" key="4">
    <source>
        <dbReference type="ARBA" id="ARBA00022679"/>
    </source>
</evidence>
<dbReference type="GO" id="GO:0016757">
    <property type="term" value="F:glycosyltransferase activity"/>
    <property type="evidence" value="ECO:0007669"/>
    <property type="project" value="UniProtKB-KW"/>
</dbReference>
<keyword evidence="7" id="KW-0573">Peptidoglycan synthesis</keyword>
<feature type="transmembrane region" description="Helical" evidence="11">
    <location>
        <begin position="351"/>
        <end position="371"/>
    </location>
</feature>
<proteinExistence type="predicted"/>
<protein>
    <submittedName>
        <fullName evidence="12">Rod shape-determining protein RodA</fullName>
    </submittedName>
</protein>
<dbReference type="PANTHER" id="PTHR30474">
    <property type="entry name" value="CELL CYCLE PROTEIN"/>
    <property type="match status" value="1"/>
</dbReference>
<gene>
    <name evidence="12" type="primary">rodA</name>
    <name evidence="12" type="ORF">KCX74_09510</name>
</gene>
<evidence type="ECO:0000256" key="10">
    <source>
        <dbReference type="ARBA" id="ARBA00023316"/>
    </source>
</evidence>
<evidence type="ECO:0000256" key="9">
    <source>
        <dbReference type="ARBA" id="ARBA00023136"/>
    </source>
</evidence>
<dbReference type="InterPro" id="IPR018365">
    <property type="entry name" value="Cell_cycle_FtsW-rel_CS"/>
</dbReference>
<comment type="caution">
    <text evidence="12">The sequence shown here is derived from an EMBL/GenBank/DDBJ whole genome shotgun (WGS) entry which is preliminary data.</text>
</comment>
<dbReference type="GO" id="GO:0015648">
    <property type="term" value="F:lipid-linked peptidoglycan transporter activity"/>
    <property type="evidence" value="ECO:0007669"/>
    <property type="project" value="TreeGrafter"/>
</dbReference>
<evidence type="ECO:0000256" key="7">
    <source>
        <dbReference type="ARBA" id="ARBA00022984"/>
    </source>
</evidence>
<feature type="transmembrane region" description="Helical" evidence="11">
    <location>
        <begin position="186"/>
        <end position="206"/>
    </location>
</feature>
<reference evidence="12" key="1">
    <citation type="submission" date="2021-04" db="EMBL/GenBank/DDBJ databases">
        <title>Isolation and polyphasic classification of algal microorganism.</title>
        <authorList>
            <person name="Wang S."/>
        </authorList>
    </citation>
    <scope>NUCLEOTIDE SEQUENCE</scope>
    <source>
        <strain evidence="12">720a</strain>
    </source>
</reference>
<keyword evidence="8 11" id="KW-1133">Transmembrane helix</keyword>
<evidence type="ECO:0000256" key="1">
    <source>
        <dbReference type="ARBA" id="ARBA00004141"/>
    </source>
</evidence>
<evidence type="ECO:0000256" key="6">
    <source>
        <dbReference type="ARBA" id="ARBA00022960"/>
    </source>
</evidence>
<feature type="transmembrane region" description="Helical" evidence="11">
    <location>
        <begin position="162"/>
        <end position="179"/>
    </location>
</feature>
<name>A0A941DY27_9BACI</name>
<keyword evidence="2" id="KW-1003">Cell membrane</keyword>
<evidence type="ECO:0000256" key="3">
    <source>
        <dbReference type="ARBA" id="ARBA00022676"/>
    </source>
</evidence>
<dbReference type="EMBL" id="JAGSOT010000024">
    <property type="protein sequence ID" value="MBR7796273.1"/>
    <property type="molecule type" value="Genomic_DNA"/>
</dbReference>
<dbReference type="GO" id="GO:0009252">
    <property type="term" value="P:peptidoglycan biosynthetic process"/>
    <property type="evidence" value="ECO:0007669"/>
    <property type="project" value="UniProtKB-KW"/>
</dbReference>
<feature type="transmembrane region" description="Helical" evidence="11">
    <location>
        <begin position="135"/>
        <end position="156"/>
    </location>
</feature>
<accession>A0A941DY27</accession>
<keyword evidence="10" id="KW-0961">Cell wall biogenesis/degradation</keyword>
<dbReference type="GO" id="GO:0051301">
    <property type="term" value="P:cell division"/>
    <property type="evidence" value="ECO:0007669"/>
    <property type="project" value="InterPro"/>
</dbReference>
<dbReference type="GO" id="GO:0005886">
    <property type="term" value="C:plasma membrane"/>
    <property type="evidence" value="ECO:0007669"/>
    <property type="project" value="TreeGrafter"/>
</dbReference>
<keyword evidence="3" id="KW-0328">Glycosyltransferase</keyword>
<keyword evidence="4" id="KW-0808">Transferase</keyword>
<dbReference type="Proteomes" id="UP000675284">
    <property type="component" value="Unassembled WGS sequence"/>
</dbReference>
<feature type="transmembrane region" description="Helical" evidence="11">
    <location>
        <begin position="72"/>
        <end position="92"/>
    </location>
</feature>
<keyword evidence="6" id="KW-0133">Cell shape</keyword>
<feature type="transmembrane region" description="Helical" evidence="11">
    <location>
        <begin position="47"/>
        <end position="65"/>
    </location>
</feature>
<evidence type="ECO:0000313" key="12">
    <source>
        <dbReference type="EMBL" id="MBR7796273.1"/>
    </source>
</evidence>
<dbReference type="NCBIfam" id="TIGR02210">
    <property type="entry name" value="rodA_shape"/>
    <property type="match status" value="1"/>
</dbReference>
<sequence>MKDTTFSRIRFLIIILICLFLFSLVAVYSGSGQYAVADEFYFVKRQLFWYIVGFLMLIMVAWFDYELLEKWAFPMYLIGVLMLVYVQLFGTVKNGSQRWIDLGIFQLQPSEFMKLFLILYIAVLLKKAGSKRLSFIASIPVVLKVSIATVIPLFFVLMQPDLGSGLMIVASTLTFLFVSHISTAMLLLLTVSLIALIILLITLYYLNFELFSRFFQDHQLSRIYGWLNPNEFASDYGYQLKQAILGIGSGQLTGNGFNQGVQVQNGQIPEAHTDFIFTVIGEEFGFIGASILLLLYFLLIYQIMRTSFHSGSLFGVYLCIGISGLMAFQIFQNIAMTVGLMPITGIALPFLSYGGSALLTNLIALGIIASIRIRSNRRYVFGKNVLTQGD</sequence>
<dbReference type="RefSeq" id="WP_026681718.1">
    <property type="nucleotide sequence ID" value="NZ_BAAACY010000110.1"/>
</dbReference>
<dbReference type="Pfam" id="PF01098">
    <property type="entry name" value="FTSW_RODA_SPOVE"/>
    <property type="match status" value="1"/>
</dbReference>
<evidence type="ECO:0000256" key="5">
    <source>
        <dbReference type="ARBA" id="ARBA00022692"/>
    </source>
</evidence>
<comment type="subcellular location">
    <subcellularLocation>
        <location evidence="1">Membrane</location>
        <topology evidence="1">Multi-pass membrane protein</topology>
    </subcellularLocation>
</comment>